<keyword evidence="1 3" id="KW-0853">WD repeat</keyword>
<dbReference type="InterPro" id="IPR015943">
    <property type="entry name" value="WD40/YVTN_repeat-like_dom_sf"/>
</dbReference>
<dbReference type="SMART" id="SM00320">
    <property type="entry name" value="WD40"/>
    <property type="match status" value="5"/>
</dbReference>
<dbReference type="Proteomes" id="UP000703269">
    <property type="component" value="Unassembled WGS sequence"/>
</dbReference>
<dbReference type="PROSITE" id="PS50294">
    <property type="entry name" value="WD_REPEATS_REGION"/>
    <property type="match status" value="2"/>
</dbReference>
<dbReference type="AlphaFoldDB" id="A0A9P3LGG3"/>
<dbReference type="InterPro" id="IPR011044">
    <property type="entry name" value="Quino_amine_DH_bsu"/>
</dbReference>
<dbReference type="InterPro" id="IPR001680">
    <property type="entry name" value="WD40_rpt"/>
</dbReference>
<gene>
    <name evidence="4" type="ORF">PsYK624_104690</name>
</gene>
<dbReference type="PANTHER" id="PTHR19848:SF8">
    <property type="entry name" value="F-BOX AND WD REPEAT DOMAIN CONTAINING 7"/>
    <property type="match status" value="1"/>
</dbReference>
<dbReference type="InterPro" id="IPR019775">
    <property type="entry name" value="WD40_repeat_CS"/>
</dbReference>
<dbReference type="PROSITE" id="PS50082">
    <property type="entry name" value="WD_REPEATS_2"/>
    <property type="match status" value="2"/>
</dbReference>
<dbReference type="Gene3D" id="2.130.10.10">
    <property type="entry name" value="YVTN repeat-like/Quinoprotein amine dehydrogenase"/>
    <property type="match status" value="2"/>
</dbReference>
<comment type="caution">
    <text evidence="4">The sequence shown here is derived from an EMBL/GenBank/DDBJ whole genome shotgun (WGS) entry which is preliminary data.</text>
</comment>
<evidence type="ECO:0000256" key="1">
    <source>
        <dbReference type="ARBA" id="ARBA00022574"/>
    </source>
</evidence>
<dbReference type="EMBL" id="BPQB01000039">
    <property type="protein sequence ID" value="GJE94300.1"/>
    <property type="molecule type" value="Genomic_DNA"/>
</dbReference>
<dbReference type="PANTHER" id="PTHR19848">
    <property type="entry name" value="WD40 REPEAT PROTEIN"/>
    <property type="match status" value="1"/>
</dbReference>
<accession>A0A9P3LGG3</accession>
<evidence type="ECO:0000313" key="4">
    <source>
        <dbReference type="EMBL" id="GJE94300.1"/>
    </source>
</evidence>
<organism evidence="4 5">
    <name type="scientific">Phanerochaete sordida</name>
    <dbReference type="NCBI Taxonomy" id="48140"/>
    <lineage>
        <taxon>Eukaryota</taxon>
        <taxon>Fungi</taxon>
        <taxon>Dikarya</taxon>
        <taxon>Basidiomycota</taxon>
        <taxon>Agaricomycotina</taxon>
        <taxon>Agaricomycetes</taxon>
        <taxon>Polyporales</taxon>
        <taxon>Phanerochaetaceae</taxon>
        <taxon>Phanerochaete</taxon>
    </lineage>
</organism>
<dbReference type="PROSITE" id="PS00678">
    <property type="entry name" value="WD_REPEATS_1"/>
    <property type="match status" value="1"/>
</dbReference>
<dbReference type="SUPFAM" id="SSF50969">
    <property type="entry name" value="YVTN repeat-like/Quinoprotein amine dehydrogenase"/>
    <property type="match status" value="1"/>
</dbReference>
<dbReference type="OrthoDB" id="1068471at2759"/>
<sequence>MFTIYRDSSPQAAHSIYPASLSALGYGYPLWHPEPHITGEPQIGDVGYLREGAFIRLFNINADNEGHRVTRWPKPFKITETLPEEVWTLDQRHAPLGPGRFPSHGVEEVETGGKLTGGAPTGGSASLSASYSCKEVHGALLVLKSKAYAESLYSNRTLESYMIRQHDTWYTYAKDQIGHRVEQKDIVLVSGWVKAPADWAAAVFSSKTSSSSQLSLKGKLGQIFGVKLSRSHKKSYTGPPMERSGAKYPKKAANNASRDQCVFVKRYKMKTRLRIVRVITAGAGYGSLPGRDADSDEDAGAATSHSDAETLFCEAEHSDWDPLDILLEYILEVSGVTYAIARDEDIENILAGEAYPIDFSSYLRKRRPPVAVDNTRGRISHLDLLEREQVRLNRRYISSSDLSKWPHLSLEDSAERLYGRAELTLKPDVDSQRLSKVAFLQFGKTDASGTSHSQYTLSPDGSLLALTLEARAPEIAVWRTSDGLRLGSLRNGHSSTITTIAFSKTGRWLASGSRDNTIVIWDVVHCAPLQRLHGHGSVVTVVAFSPDNRLIVSASPDRSLRFWDRASGVQLHNYMWDTPIHKIVFHADGRQLAAVSNGRVALFDTGSRILHASSIEDVTEESPAVQFFPDGKRILVCAQGEFARVYYTNYGREISRMDMKGRRVIDAALSPDGRFVATVSVSRGDRDGQVILHDAYRGTEVLRPLIGVHASTVTFSPDGTFLAIGVSADGEVLVVNASSGEWVALFKGLASQPLKDVEFLTDSRRLAFSGDPGLVGIVNVADTLRIR</sequence>
<feature type="repeat" description="WD" evidence="3">
    <location>
        <begin position="532"/>
        <end position="573"/>
    </location>
</feature>
<proteinExistence type="predicted"/>
<evidence type="ECO:0000256" key="3">
    <source>
        <dbReference type="PROSITE-ProRule" id="PRU00221"/>
    </source>
</evidence>
<protein>
    <submittedName>
        <fullName evidence="4">WD40 repeat domain-containing protein</fullName>
    </submittedName>
</protein>
<name>A0A9P3LGG3_9APHY</name>
<keyword evidence="2" id="KW-0677">Repeat</keyword>
<keyword evidence="5" id="KW-1185">Reference proteome</keyword>
<dbReference type="Pfam" id="PF00400">
    <property type="entry name" value="WD40"/>
    <property type="match status" value="3"/>
</dbReference>
<feature type="repeat" description="WD" evidence="3">
    <location>
        <begin position="490"/>
        <end position="523"/>
    </location>
</feature>
<evidence type="ECO:0000313" key="5">
    <source>
        <dbReference type="Proteomes" id="UP000703269"/>
    </source>
</evidence>
<reference evidence="4 5" key="1">
    <citation type="submission" date="2021-08" db="EMBL/GenBank/DDBJ databases">
        <title>Draft Genome Sequence of Phanerochaete sordida strain YK-624.</title>
        <authorList>
            <person name="Mori T."/>
            <person name="Dohra H."/>
            <person name="Suzuki T."/>
            <person name="Kawagishi H."/>
            <person name="Hirai H."/>
        </authorList>
    </citation>
    <scope>NUCLEOTIDE SEQUENCE [LARGE SCALE GENOMIC DNA]</scope>
    <source>
        <strain evidence="4 5">YK-624</strain>
    </source>
</reference>
<evidence type="ECO:0000256" key="2">
    <source>
        <dbReference type="ARBA" id="ARBA00022737"/>
    </source>
</evidence>